<dbReference type="OrthoDB" id="411372at2759"/>
<organism evidence="2 3">
    <name type="scientific">Allacma fusca</name>
    <dbReference type="NCBI Taxonomy" id="39272"/>
    <lineage>
        <taxon>Eukaryota</taxon>
        <taxon>Metazoa</taxon>
        <taxon>Ecdysozoa</taxon>
        <taxon>Arthropoda</taxon>
        <taxon>Hexapoda</taxon>
        <taxon>Collembola</taxon>
        <taxon>Symphypleona</taxon>
        <taxon>Sminthuridae</taxon>
        <taxon>Allacma</taxon>
    </lineage>
</organism>
<feature type="region of interest" description="Disordered" evidence="1">
    <location>
        <begin position="1"/>
        <end position="40"/>
    </location>
</feature>
<keyword evidence="3" id="KW-1185">Reference proteome</keyword>
<comment type="caution">
    <text evidence="2">The sequence shown here is derived from an EMBL/GenBank/DDBJ whole genome shotgun (WGS) entry which is preliminary data.</text>
</comment>
<feature type="compositionally biased region" description="Pro residues" evidence="1">
    <location>
        <begin position="10"/>
        <end position="19"/>
    </location>
</feature>
<evidence type="ECO:0000256" key="1">
    <source>
        <dbReference type="SAM" id="MobiDB-lite"/>
    </source>
</evidence>
<evidence type="ECO:0000313" key="3">
    <source>
        <dbReference type="Proteomes" id="UP000708208"/>
    </source>
</evidence>
<dbReference type="Proteomes" id="UP000708208">
    <property type="component" value="Unassembled WGS sequence"/>
</dbReference>
<protein>
    <submittedName>
        <fullName evidence="2">Uncharacterized protein</fullName>
    </submittedName>
</protein>
<sequence length="40" mass="4471">ALQQQQQPSSQPPQRPPFHQPKSSWESRYQQGSGGVTPPL</sequence>
<dbReference type="AlphaFoldDB" id="A0A8J2L2P4"/>
<feature type="compositionally biased region" description="Polar residues" evidence="1">
    <location>
        <begin position="22"/>
        <end position="31"/>
    </location>
</feature>
<accession>A0A8J2L2P4</accession>
<feature type="non-terminal residue" evidence="2">
    <location>
        <position position="1"/>
    </location>
</feature>
<gene>
    <name evidence="2" type="ORF">AFUS01_LOCUS24951</name>
</gene>
<proteinExistence type="predicted"/>
<dbReference type="EMBL" id="CAJVCH010316801">
    <property type="protein sequence ID" value="CAG7786379.1"/>
    <property type="molecule type" value="Genomic_DNA"/>
</dbReference>
<reference evidence="2" key="1">
    <citation type="submission" date="2021-06" db="EMBL/GenBank/DDBJ databases">
        <authorList>
            <person name="Hodson N. C."/>
            <person name="Mongue J. A."/>
            <person name="Jaron S. K."/>
        </authorList>
    </citation>
    <scope>NUCLEOTIDE SEQUENCE</scope>
</reference>
<name>A0A8J2L2P4_9HEXA</name>
<evidence type="ECO:0000313" key="2">
    <source>
        <dbReference type="EMBL" id="CAG7786379.1"/>
    </source>
</evidence>